<keyword evidence="11" id="KW-1185">Reference proteome</keyword>
<dbReference type="Ensembl" id="ENSPTXT00000025427.1">
    <property type="protein sequence ID" value="ENSPTXP00000024664.1"/>
    <property type="gene ID" value="ENSPTXG00000017183.1"/>
</dbReference>
<evidence type="ECO:0000256" key="5">
    <source>
        <dbReference type="ARBA" id="ARBA00023136"/>
    </source>
</evidence>
<dbReference type="PROSITE" id="PS50835">
    <property type="entry name" value="IG_LIKE"/>
    <property type="match status" value="1"/>
</dbReference>
<evidence type="ECO:0000313" key="11">
    <source>
        <dbReference type="Proteomes" id="UP000472273"/>
    </source>
</evidence>
<reference evidence="10" key="2">
    <citation type="submission" date="2025-09" db="UniProtKB">
        <authorList>
            <consortium name="Ensembl"/>
        </authorList>
    </citation>
    <scope>IDENTIFICATION</scope>
</reference>
<evidence type="ECO:0000259" key="9">
    <source>
        <dbReference type="PROSITE" id="PS50835"/>
    </source>
</evidence>
<sequence length="153" mass="17965">HKAVVGILLSCVFWWQSCPAWDSILFNCSYQEREYSLQWYKQYPGGQPEFMILPITLETEGNDNFEMTLDTNKKTTSLYLKNIQLKDSAVYFCAWSTVLERQLLVFTKVEDNPQKEIELPFFFVGRSEEHLESQLLPNIFFQMATELSLLVFP</sequence>
<feature type="signal peptide" evidence="8">
    <location>
        <begin position="1"/>
        <end position="20"/>
    </location>
</feature>
<dbReference type="GO" id="GO:0005886">
    <property type="term" value="C:plasma membrane"/>
    <property type="evidence" value="ECO:0007669"/>
    <property type="project" value="UniProtKB-SubCell"/>
</dbReference>
<evidence type="ECO:0000256" key="6">
    <source>
        <dbReference type="ARBA" id="ARBA00023157"/>
    </source>
</evidence>
<name>A0A670ZPF8_PSETE</name>
<organism evidence="10 11">
    <name type="scientific">Pseudonaja textilis</name>
    <name type="common">Eastern brown snake</name>
    <dbReference type="NCBI Taxonomy" id="8673"/>
    <lineage>
        <taxon>Eukaryota</taxon>
        <taxon>Metazoa</taxon>
        <taxon>Chordata</taxon>
        <taxon>Craniata</taxon>
        <taxon>Vertebrata</taxon>
        <taxon>Euteleostomi</taxon>
        <taxon>Lepidosauria</taxon>
        <taxon>Squamata</taxon>
        <taxon>Bifurcata</taxon>
        <taxon>Unidentata</taxon>
        <taxon>Episquamata</taxon>
        <taxon>Toxicofera</taxon>
        <taxon>Serpentes</taxon>
        <taxon>Colubroidea</taxon>
        <taxon>Elapidae</taxon>
        <taxon>Hydrophiinae</taxon>
        <taxon>Pseudonaja</taxon>
    </lineage>
</organism>
<evidence type="ECO:0000256" key="2">
    <source>
        <dbReference type="ARBA" id="ARBA00022475"/>
    </source>
</evidence>
<dbReference type="InterPro" id="IPR052051">
    <property type="entry name" value="TCR_complex_component"/>
</dbReference>
<dbReference type="GeneTree" id="ENSGT00990000205915"/>
<protein>
    <recommendedName>
        <fullName evidence="9">Ig-like domain-containing protein</fullName>
    </recommendedName>
</protein>
<dbReference type="GO" id="GO:0002376">
    <property type="term" value="P:immune system process"/>
    <property type="evidence" value="ECO:0007669"/>
    <property type="project" value="UniProtKB-KW"/>
</dbReference>
<keyword evidence="5" id="KW-0472">Membrane</keyword>
<dbReference type="PANTHER" id="PTHR19433">
    <property type="entry name" value="T-CELL RECEPTOR ALPHA CHAIN V REGION-RELATED"/>
    <property type="match status" value="1"/>
</dbReference>
<evidence type="ECO:0000256" key="8">
    <source>
        <dbReference type="SAM" id="SignalP"/>
    </source>
</evidence>
<proteinExistence type="predicted"/>
<keyword evidence="2" id="KW-1003">Cell membrane</keyword>
<dbReference type="AlphaFoldDB" id="A0A670ZPF8"/>
<comment type="subcellular location">
    <subcellularLocation>
        <location evidence="1">Cell membrane</location>
    </subcellularLocation>
</comment>
<reference evidence="10" key="1">
    <citation type="submission" date="2025-08" db="UniProtKB">
        <authorList>
            <consortium name="Ensembl"/>
        </authorList>
    </citation>
    <scope>IDENTIFICATION</scope>
</reference>
<dbReference type="InterPro" id="IPR013106">
    <property type="entry name" value="Ig_V-set"/>
</dbReference>
<dbReference type="InterPro" id="IPR013783">
    <property type="entry name" value="Ig-like_fold"/>
</dbReference>
<keyword evidence="6" id="KW-1015">Disulfide bond</keyword>
<dbReference type="InterPro" id="IPR036179">
    <property type="entry name" value="Ig-like_dom_sf"/>
</dbReference>
<evidence type="ECO:0000256" key="7">
    <source>
        <dbReference type="ARBA" id="ARBA00023180"/>
    </source>
</evidence>
<evidence type="ECO:0000256" key="3">
    <source>
        <dbReference type="ARBA" id="ARBA00022729"/>
    </source>
</evidence>
<evidence type="ECO:0000256" key="4">
    <source>
        <dbReference type="ARBA" id="ARBA00022859"/>
    </source>
</evidence>
<dbReference type="SMART" id="SM00406">
    <property type="entry name" value="IGv"/>
    <property type="match status" value="1"/>
</dbReference>
<accession>A0A670ZPF8</accession>
<dbReference type="SUPFAM" id="SSF48726">
    <property type="entry name" value="Immunoglobulin"/>
    <property type="match status" value="1"/>
</dbReference>
<dbReference type="Gene3D" id="2.60.40.10">
    <property type="entry name" value="Immunoglobulins"/>
    <property type="match status" value="1"/>
</dbReference>
<dbReference type="Proteomes" id="UP000472273">
    <property type="component" value="Unplaced"/>
</dbReference>
<feature type="chain" id="PRO_5025688465" description="Ig-like domain-containing protein" evidence="8">
    <location>
        <begin position="21"/>
        <end position="153"/>
    </location>
</feature>
<keyword evidence="7" id="KW-0325">Glycoprotein</keyword>
<dbReference type="InterPro" id="IPR007110">
    <property type="entry name" value="Ig-like_dom"/>
</dbReference>
<keyword evidence="4" id="KW-0391">Immunity</keyword>
<evidence type="ECO:0000313" key="10">
    <source>
        <dbReference type="Ensembl" id="ENSPTXP00000024664.1"/>
    </source>
</evidence>
<dbReference type="Pfam" id="PF07686">
    <property type="entry name" value="V-set"/>
    <property type="match status" value="1"/>
</dbReference>
<feature type="domain" description="Ig-like" evidence="9">
    <location>
        <begin position="22"/>
        <end position="93"/>
    </location>
</feature>
<keyword evidence="3 8" id="KW-0732">Signal</keyword>
<dbReference type="GO" id="GO:0009617">
    <property type="term" value="P:response to bacterium"/>
    <property type="evidence" value="ECO:0007669"/>
    <property type="project" value="TreeGrafter"/>
</dbReference>
<evidence type="ECO:0000256" key="1">
    <source>
        <dbReference type="ARBA" id="ARBA00004236"/>
    </source>
</evidence>